<evidence type="ECO:0000256" key="4">
    <source>
        <dbReference type="ARBA" id="ARBA00022741"/>
    </source>
</evidence>
<sequence>MSTFGRISIFNSSIPGWKTSRREPVWLKQPKTPTPGTISLLPKVDFDHALAIDKDYVLNLMAATHNCLKNFQGPIEFGSFLLMKKLGEGGYGVTFKAIDMRDGKARVVKVPLRFEELNFQALREEGQKSLVSGSLDGEVITVKEMGDVNGIPYISMRLIDGHNLFEVMLLNGGSLPLKRSLETMIGLCESAEHYHALGVIHRDIKPENIMIGNDTKVVLIDPGLCAVESEANGFAGTPKYASPEQARGDQLSPRSEVFTLGVILFEILTGNHPFESYTLTDLLNKIQNKEPDFSLLPQKTREQKQLLYLLKRALAKDPKCRTSSVAGLRGQLEIILKNLP</sequence>
<keyword evidence="3" id="KW-0808">Transferase</keyword>
<evidence type="ECO:0000313" key="10">
    <source>
        <dbReference type="Proteomes" id="UP000178602"/>
    </source>
</evidence>
<dbReference type="CDD" id="cd14014">
    <property type="entry name" value="STKc_PknB_like"/>
    <property type="match status" value="1"/>
</dbReference>
<comment type="similarity">
    <text evidence="1">Belongs to the protein kinase superfamily. NEK Ser/Thr protein kinase family. NIMA subfamily.</text>
</comment>
<organism evidence="9 10">
    <name type="scientific">candidate division WOR-1 bacterium RIFOXYC12_FULL_54_18</name>
    <dbReference type="NCBI Taxonomy" id="1802584"/>
    <lineage>
        <taxon>Bacteria</taxon>
        <taxon>Bacillati</taxon>
        <taxon>Saganbacteria</taxon>
    </lineage>
</organism>
<dbReference type="GO" id="GO:0005524">
    <property type="term" value="F:ATP binding"/>
    <property type="evidence" value="ECO:0007669"/>
    <property type="project" value="UniProtKB-UniRule"/>
</dbReference>
<name>A0A1F4T882_UNCSA</name>
<proteinExistence type="inferred from homology"/>
<evidence type="ECO:0000256" key="7">
    <source>
        <dbReference type="PROSITE-ProRule" id="PRU10141"/>
    </source>
</evidence>
<dbReference type="InterPro" id="IPR017441">
    <property type="entry name" value="Protein_kinase_ATP_BS"/>
</dbReference>
<dbReference type="SMART" id="SM00220">
    <property type="entry name" value="S_TKc"/>
    <property type="match status" value="1"/>
</dbReference>
<dbReference type="PANTHER" id="PTHR43671:SF13">
    <property type="entry name" value="SERINE_THREONINE-PROTEIN KINASE NEK2"/>
    <property type="match status" value="1"/>
</dbReference>
<evidence type="ECO:0000259" key="8">
    <source>
        <dbReference type="PROSITE" id="PS50011"/>
    </source>
</evidence>
<evidence type="ECO:0000256" key="2">
    <source>
        <dbReference type="ARBA" id="ARBA00012513"/>
    </source>
</evidence>
<evidence type="ECO:0000256" key="5">
    <source>
        <dbReference type="ARBA" id="ARBA00022777"/>
    </source>
</evidence>
<evidence type="ECO:0000256" key="6">
    <source>
        <dbReference type="ARBA" id="ARBA00022840"/>
    </source>
</evidence>
<keyword evidence="4 7" id="KW-0547">Nucleotide-binding</keyword>
<dbReference type="PROSITE" id="PS00107">
    <property type="entry name" value="PROTEIN_KINASE_ATP"/>
    <property type="match status" value="1"/>
</dbReference>
<dbReference type="GO" id="GO:0004674">
    <property type="term" value="F:protein serine/threonine kinase activity"/>
    <property type="evidence" value="ECO:0007669"/>
    <property type="project" value="UniProtKB-EC"/>
</dbReference>
<comment type="caution">
    <text evidence="9">The sequence shown here is derived from an EMBL/GenBank/DDBJ whole genome shotgun (WGS) entry which is preliminary data.</text>
</comment>
<protein>
    <recommendedName>
        <fullName evidence="2">non-specific serine/threonine protein kinase</fullName>
        <ecNumber evidence="2">2.7.11.1</ecNumber>
    </recommendedName>
</protein>
<evidence type="ECO:0000256" key="1">
    <source>
        <dbReference type="ARBA" id="ARBA00010886"/>
    </source>
</evidence>
<feature type="binding site" evidence="7">
    <location>
        <position position="109"/>
    </location>
    <ligand>
        <name>ATP</name>
        <dbReference type="ChEBI" id="CHEBI:30616"/>
    </ligand>
</feature>
<dbReference type="Gene3D" id="1.10.510.10">
    <property type="entry name" value="Transferase(Phosphotransferase) domain 1"/>
    <property type="match status" value="1"/>
</dbReference>
<reference evidence="9 10" key="1">
    <citation type="journal article" date="2016" name="Nat. Commun.">
        <title>Thousands of microbial genomes shed light on interconnected biogeochemical processes in an aquifer system.</title>
        <authorList>
            <person name="Anantharaman K."/>
            <person name="Brown C.T."/>
            <person name="Hug L.A."/>
            <person name="Sharon I."/>
            <person name="Castelle C.J."/>
            <person name="Probst A.J."/>
            <person name="Thomas B.C."/>
            <person name="Singh A."/>
            <person name="Wilkins M.J."/>
            <person name="Karaoz U."/>
            <person name="Brodie E.L."/>
            <person name="Williams K.H."/>
            <person name="Hubbard S.S."/>
            <person name="Banfield J.F."/>
        </authorList>
    </citation>
    <scope>NUCLEOTIDE SEQUENCE [LARGE SCALE GENOMIC DNA]</scope>
</reference>
<dbReference type="PROSITE" id="PS00108">
    <property type="entry name" value="PROTEIN_KINASE_ST"/>
    <property type="match status" value="1"/>
</dbReference>
<accession>A0A1F4T882</accession>
<gene>
    <name evidence="9" type="ORF">A3K49_07525</name>
</gene>
<dbReference type="InterPro" id="IPR011009">
    <property type="entry name" value="Kinase-like_dom_sf"/>
</dbReference>
<dbReference type="SUPFAM" id="SSF56112">
    <property type="entry name" value="Protein kinase-like (PK-like)"/>
    <property type="match status" value="1"/>
</dbReference>
<keyword evidence="6 7" id="KW-0067">ATP-binding</keyword>
<dbReference type="InterPro" id="IPR050660">
    <property type="entry name" value="NEK_Ser/Thr_kinase"/>
</dbReference>
<evidence type="ECO:0000256" key="3">
    <source>
        <dbReference type="ARBA" id="ARBA00022679"/>
    </source>
</evidence>
<dbReference type="InterPro" id="IPR000719">
    <property type="entry name" value="Prot_kinase_dom"/>
</dbReference>
<dbReference type="EC" id="2.7.11.1" evidence="2"/>
<evidence type="ECO:0000313" key="9">
    <source>
        <dbReference type="EMBL" id="OGC28777.1"/>
    </source>
</evidence>
<dbReference type="PANTHER" id="PTHR43671">
    <property type="entry name" value="SERINE/THREONINE-PROTEIN KINASE NEK"/>
    <property type="match status" value="1"/>
</dbReference>
<dbReference type="PROSITE" id="PS50011">
    <property type="entry name" value="PROTEIN_KINASE_DOM"/>
    <property type="match status" value="1"/>
</dbReference>
<keyword evidence="5" id="KW-0418">Kinase</keyword>
<dbReference type="InterPro" id="IPR008271">
    <property type="entry name" value="Ser/Thr_kinase_AS"/>
</dbReference>
<dbReference type="AlphaFoldDB" id="A0A1F4T882"/>
<dbReference type="EMBL" id="MEUG01000001">
    <property type="protein sequence ID" value="OGC28777.1"/>
    <property type="molecule type" value="Genomic_DNA"/>
</dbReference>
<dbReference type="Pfam" id="PF00069">
    <property type="entry name" value="Pkinase"/>
    <property type="match status" value="1"/>
</dbReference>
<feature type="domain" description="Protein kinase" evidence="8">
    <location>
        <begin position="80"/>
        <end position="336"/>
    </location>
</feature>
<dbReference type="Proteomes" id="UP000178602">
    <property type="component" value="Unassembled WGS sequence"/>
</dbReference>